<evidence type="ECO:0000313" key="1">
    <source>
        <dbReference type="EMBL" id="KAJ4728575.1"/>
    </source>
</evidence>
<name>A0ACC1YXP7_MELAZ</name>
<dbReference type="Proteomes" id="UP001164539">
    <property type="component" value="Chromosome 1"/>
</dbReference>
<keyword evidence="2" id="KW-1185">Reference proteome</keyword>
<accession>A0ACC1YXP7</accession>
<evidence type="ECO:0000313" key="2">
    <source>
        <dbReference type="Proteomes" id="UP001164539"/>
    </source>
</evidence>
<protein>
    <submittedName>
        <fullName evidence="1">Uncharacterized protein</fullName>
    </submittedName>
</protein>
<dbReference type="EMBL" id="CM051394">
    <property type="protein sequence ID" value="KAJ4728575.1"/>
    <property type="molecule type" value="Genomic_DNA"/>
</dbReference>
<gene>
    <name evidence="1" type="ORF">OWV82_001483</name>
</gene>
<comment type="caution">
    <text evidence="1">The sequence shown here is derived from an EMBL/GenBank/DDBJ whole genome shotgun (WGS) entry which is preliminary data.</text>
</comment>
<proteinExistence type="predicted"/>
<reference evidence="1 2" key="1">
    <citation type="journal article" date="2023" name="Science">
        <title>Complex scaffold remodeling in plant triterpene biosynthesis.</title>
        <authorList>
            <person name="De La Pena R."/>
            <person name="Hodgson H."/>
            <person name="Liu J.C."/>
            <person name="Stephenson M.J."/>
            <person name="Martin A.C."/>
            <person name="Owen C."/>
            <person name="Harkess A."/>
            <person name="Leebens-Mack J."/>
            <person name="Jimenez L.E."/>
            <person name="Osbourn A."/>
            <person name="Sattely E.S."/>
        </authorList>
    </citation>
    <scope>NUCLEOTIDE SEQUENCE [LARGE SCALE GENOMIC DNA]</scope>
    <source>
        <strain evidence="2">cv. JPN11</strain>
        <tissue evidence="1">Leaf</tissue>
    </source>
</reference>
<organism evidence="1 2">
    <name type="scientific">Melia azedarach</name>
    <name type="common">Chinaberry tree</name>
    <dbReference type="NCBI Taxonomy" id="155640"/>
    <lineage>
        <taxon>Eukaryota</taxon>
        <taxon>Viridiplantae</taxon>
        <taxon>Streptophyta</taxon>
        <taxon>Embryophyta</taxon>
        <taxon>Tracheophyta</taxon>
        <taxon>Spermatophyta</taxon>
        <taxon>Magnoliopsida</taxon>
        <taxon>eudicotyledons</taxon>
        <taxon>Gunneridae</taxon>
        <taxon>Pentapetalae</taxon>
        <taxon>rosids</taxon>
        <taxon>malvids</taxon>
        <taxon>Sapindales</taxon>
        <taxon>Meliaceae</taxon>
        <taxon>Melia</taxon>
    </lineage>
</organism>
<sequence length="67" mass="7297">MEQIKSHIAEVKVFALLYKWVCMSSPSPGLVTQACNQAGQQGVWTLVGLLGLGWLGRTLARPIQVES</sequence>